<organism evidence="2 3">
    <name type="scientific">Crossiella cryophila</name>
    <dbReference type="NCBI Taxonomy" id="43355"/>
    <lineage>
        <taxon>Bacteria</taxon>
        <taxon>Bacillati</taxon>
        <taxon>Actinomycetota</taxon>
        <taxon>Actinomycetes</taxon>
        <taxon>Pseudonocardiales</taxon>
        <taxon>Pseudonocardiaceae</taxon>
        <taxon>Crossiella</taxon>
    </lineage>
</organism>
<evidence type="ECO:0000313" key="2">
    <source>
        <dbReference type="EMBL" id="MBB4677461.1"/>
    </source>
</evidence>
<feature type="compositionally biased region" description="Polar residues" evidence="1">
    <location>
        <begin position="33"/>
        <end position="49"/>
    </location>
</feature>
<evidence type="ECO:0000256" key="1">
    <source>
        <dbReference type="SAM" id="MobiDB-lite"/>
    </source>
</evidence>
<protein>
    <submittedName>
        <fullName evidence="2">Uncharacterized protein</fullName>
    </submittedName>
</protein>
<proteinExistence type="predicted"/>
<gene>
    <name evidence="2" type="ORF">HNR67_003579</name>
</gene>
<evidence type="ECO:0000313" key="3">
    <source>
        <dbReference type="Proteomes" id="UP000533598"/>
    </source>
</evidence>
<dbReference type="RefSeq" id="WP_185003406.1">
    <property type="nucleotide sequence ID" value="NZ_BAAAUI010000049.1"/>
</dbReference>
<keyword evidence="3" id="KW-1185">Reference proteome</keyword>
<accession>A0A7W7CCM2</accession>
<reference evidence="2 3" key="1">
    <citation type="submission" date="2020-08" db="EMBL/GenBank/DDBJ databases">
        <title>Sequencing the genomes of 1000 actinobacteria strains.</title>
        <authorList>
            <person name="Klenk H.-P."/>
        </authorList>
    </citation>
    <scope>NUCLEOTIDE SEQUENCE [LARGE SCALE GENOMIC DNA]</scope>
    <source>
        <strain evidence="2 3">DSM 44230</strain>
    </source>
</reference>
<dbReference type="Proteomes" id="UP000533598">
    <property type="component" value="Unassembled WGS sequence"/>
</dbReference>
<dbReference type="AlphaFoldDB" id="A0A7W7CCM2"/>
<name>A0A7W7CCM2_9PSEU</name>
<dbReference type="EMBL" id="JACHMH010000001">
    <property type="protein sequence ID" value="MBB4677461.1"/>
    <property type="molecule type" value="Genomic_DNA"/>
</dbReference>
<feature type="region of interest" description="Disordered" evidence="1">
    <location>
        <begin position="26"/>
        <end position="49"/>
    </location>
</feature>
<comment type="caution">
    <text evidence="2">The sequence shown here is derived from an EMBL/GenBank/DDBJ whole genome shotgun (WGS) entry which is preliminary data.</text>
</comment>
<sequence>MFTPHPVRRSRITSSKVTWRAAMPRIAHGPASANGNQATVTEPSNTIKGQQDLFALDREPAQPVDDRVDLPVDEFPQVELTGEDDILPPEISFELFLERLDEVLRAEADANSVRS</sequence>